<keyword evidence="3" id="KW-1185">Reference proteome</keyword>
<evidence type="ECO:0000313" key="3">
    <source>
        <dbReference type="Proteomes" id="UP000306808"/>
    </source>
</evidence>
<accession>A0A4U0P1N6</accession>
<reference evidence="2 3" key="1">
    <citation type="submission" date="2019-04" db="EMBL/GenBank/DDBJ databases">
        <title>Sphingobacterium olei sp. nov., isolated from oil-contaminated soil.</title>
        <authorList>
            <person name="Liu B."/>
        </authorList>
    </citation>
    <scope>NUCLEOTIDE SEQUENCE [LARGE SCALE GENOMIC DNA]</scope>
    <source>
        <strain evidence="2 3">HAL-9</strain>
    </source>
</reference>
<protein>
    <recommendedName>
        <fullName evidence="4">PH domain-containing protein</fullName>
    </recommendedName>
</protein>
<dbReference type="EMBL" id="SUME01000003">
    <property type="protein sequence ID" value="TJZ61186.1"/>
    <property type="molecule type" value="Genomic_DNA"/>
</dbReference>
<feature type="transmembrane region" description="Helical" evidence="1">
    <location>
        <begin position="48"/>
        <end position="68"/>
    </location>
</feature>
<name>A0A4U0P1N6_9SPHI</name>
<feature type="transmembrane region" description="Helical" evidence="1">
    <location>
        <begin position="20"/>
        <end position="39"/>
    </location>
</feature>
<keyword evidence="1" id="KW-0812">Transmembrane</keyword>
<organism evidence="2 3">
    <name type="scientific">Sphingobacterium olei</name>
    <dbReference type="NCBI Taxonomy" id="2571155"/>
    <lineage>
        <taxon>Bacteria</taxon>
        <taxon>Pseudomonadati</taxon>
        <taxon>Bacteroidota</taxon>
        <taxon>Sphingobacteriia</taxon>
        <taxon>Sphingobacteriales</taxon>
        <taxon>Sphingobacteriaceae</taxon>
        <taxon>Sphingobacterium</taxon>
    </lineage>
</organism>
<evidence type="ECO:0008006" key="4">
    <source>
        <dbReference type="Google" id="ProtNLM"/>
    </source>
</evidence>
<keyword evidence="1" id="KW-0472">Membrane</keyword>
<dbReference type="AlphaFoldDB" id="A0A4U0P1N6"/>
<evidence type="ECO:0000256" key="1">
    <source>
        <dbReference type="SAM" id="Phobius"/>
    </source>
</evidence>
<proteinExistence type="predicted"/>
<keyword evidence="1" id="KW-1133">Transmembrane helix</keyword>
<dbReference type="OrthoDB" id="706367at2"/>
<dbReference type="Proteomes" id="UP000306808">
    <property type="component" value="Unassembled WGS sequence"/>
</dbReference>
<sequence>MDMDKENLFVERQYLGRDKTWISVRLILALFCFIAYYLNLDHLASRQLFFIVGGIIIIVSIIMMYMLLYKTSVTPNNITISGLWSTSLVKIDLSSIISVEKKRYSSFIFNNPVYNLHTKGKIRFYAGGKDAVWLKDRDGLVYIIGTQKPEELATAIHMAKRAES</sequence>
<evidence type="ECO:0000313" key="2">
    <source>
        <dbReference type="EMBL" id="TJZ61186.1"/>
    </source>
</evidence>
<comment type="caution">
    <text evidence="2">The sequence shown here is derived from an EMBL/GenBank/DDBJ whole genome shotgun (WGS) entry which is preliminary data.</text>
</comment>
<gene>
    <name evidence="2" type="ORF">FAZ15_08260</name>
</gene>